<evidence type="ECO:0000313" key="2">
    <source>
        <dbReference type="EMBL" id="KID42430.1"/>
    </source>
</evidence>
<dbReference type="EMBL" id="JOJZ01000009">
    <property type="protein sequence ID" value="KID42430.1"/>
    <property type="molecule type" value="Genomic_DNA"/>
</dbReference>
<dbReference type="InterPro" id="IPR001279">
    <property type="entry name" value="Metallo-B-lactamas"/>
</dbReference>
<dbReference type="Gene3D" id="3.60.15.10">
    <property type="entry name" value="Ribonuclease Z/Hydroxyacylglutathione hydrolase-like"/>
    <property type="match status" value="1"/>
</dbReference>
<proteinExistence type="predicted"/>
<keyword evidence="3" id="KW-1185">Reference proteome</keyword>
<keyword evidence="2" id="KW-0378">Hydrolase</keyword>
<dbReference type="AlphaFoldDB" id="A0A0C1LZY3"/>
<feature type="domain" description="Metallo-beta-lactamase" evidence="1">
    <location>
        <begin position="16"/>
        <end position="221"/>
    </location>
</feature>
<reference evidence="2 3" key="1">
    <citation type="submission" date="2014-06" db="EMBL/GenBank/DDBJ databases">
        <title>Functional and comparative genomic analyses of the Drosophila gut microbiota identify candidate symbiosis factors.</title>
        <authorList>
            <person name="Newell P.D."/>
            <person name="Chaston J.M."/>
            <person name="Douglas A.E."/>
        </authorList>
    </citation>
    <scope>NUCLEOTIDE SEQUENCE [LARGE SCALE GENOMIC DNA]</scope>
    <source>
        <strain evidence="2 3">DmCS_002</strain>
    </source>
</reference>
<name>A0A0C1LZY3_9LACO</name>
<dbReference type="SMART" id="SM00849">
    <property type="entry name" value="Lactamase_B"/>
    <property type="match status" value="1"/>
</dbReference>
<dbReference type="InterPro" id="IPR052533">
    <property type="entry name" value="WalJ/YycJ-like"/>
</dbReference>
<accession>A0A0C1LZY3</accession>
<comment type="caution">
    <text evidence="2">The sequence shown here is derived from an EMBL/GenBank/DDBJ whole genome shotgun (WGS) entry which is preliminary data.</text>
</comment>
<dbReference type="Pfam" id="PF00753">
    <property type="entry name" value="Lactamase_B"/>
    <property type="match status" value="1"/>
</dbReference>
<sequence>MNDDPMKISVLSSGSGGNVTYIETNQHKVLLDAGLSGKKIEHLMNSIGRSLNDVDKLFVTHEHTDHAKSVGILARKYNMEVYANEKTWNAMSRKIGKFPEEQKFIFDPDTIKTFGDLDVESFSVSHDAADAQFYNFHDGDKSFVVLTDTGYVSDHIEGVIKDANAYVLECNHDVEMLRNGDYSWPTKQRIMSDEGHLSNEAGADAMIDIIGRDTKNIFIGHRSHHNNMKSLAHLTVASMLENEDFGVGHDFNLFDTDVEKPSNLITL</sequence>
<organism evidence="2 3">
    <name type="scientific">Fructilactobacillus fructivorans</name>
    <dbReference type="NCBI Taxonomy" id="1614"/>
    <lineage>
        <taxon>Bacteria</taxon>
        <taxon>Bacillati</taxon>
        <taxon>Bacillota</taxon>
        <taxon>Bacilli</taxon>
        <taxon>Lactobacillales</taxon>
        <taxon>Lactobacillaceae</taxon>
        <taxon>Fructilactobacillus</taxon>
    </lineage>
</organism>
<dbReference type="GO" id="GO:0016787">
    <property type="term" value="F:hydrolase activity"/>
    <property type="evidence" value="ECO:0007669"/>
    <property type="project" value="UniProtKB-KW"/>
</dbReference>
<dbReference type="PANTHER" id="PTHR47619:SF1">
    <property type="entry name" value="EXODEOXYRIBONUCLEASE WALJ"/>
    <property type="match status" value="1"/>
</dbReference>
<dbReference type="SUPFAM" id="SSF56281">
    <property type="entry name" value="Metallo-hydrolase/oxidoreductase"/>
    <property type="match status" value="1"/>
</dbReference>
<gene>
    <name evidence="2" type="ORF">LfDm3_0359</name>
</gene>
<protein>
    <submittedName>
        <fullName evidence="2">Zn-dependent hydrolase (Beta-lactamase superfamily)</fullName>
    </submittedName>
</protein>
<dbReference type="InterPro" id="IPR036866">
    <property type="entry name" value="RibonucZ/Hydroxyglut_hydro"/>
</dbReference>
<dbReference type="PANTHER" id="PTHR47619">
    <property type="entry name" value="METALLO-HYDROLASE YYCJ-RELATED"/>
    <property type="match status" value="1"/>
</dbReference>
<dbReference type="PATRIC" id="fig|1614.7.peg.349"/>
<evidence type="ECO:0000259" key="1">
    <source>
        <dbReference type="SMART" id="SM00849"/>
    </source>
</evidence>
<dbReference type="Proteomes" id="UP000031397">
    <property type="component" value="Unassembled WGS sequence"/>
</dbReference>
<evidence type="ECO:0000313" key="3">
    <source>
        <dbReference type="Proteomes" id="UP000031397"/>
    </source>
</evidence>